<evidence type="ECO:0000256" key="3">
    <source>
        <dbReference type="ARBA" id="ARBA00023315"/>
    </source>
</evidence>
<organism evidence="5 6">
    <name type="scientific">Eragrostis curvula</name>
    <name type="common">weeping love grass</name>
    <dbReference type="NCBI Taxonomy" id="38414"/>
    <lineage>
        <taxon>Eukaryota</taxon>
        <taxon>Viridiplantae</taxon>
        <taxon>Streptophyta</taxon>
        <taxon>Embryophyta</taxon>
        <taxon>Tracheophyta</taxon>
        <taxon>Spermatophyta</taxon>
        <taxon>Magnoliopsida</taxon>
        <taxon>Liliopsida</taxon>
        <taxon>Poales</taxon>
        <taxon>Poaceae</taxon>
        <taxon>PACMAD clade</taxon>
        <taxon>Chloridoideae</taxon>
        <taxon>Eragrostideae</taxon>
        <taxon>Eragrostidinae</taxon>
        <taxon>Eragrostis</taxon>
    </lineage>
</organism>
<feature type="non-terminal residue" evidence="5">
    <location>
        <position position="1"/>
    </location>
</feature>
<name>A0A5J9U6M7_9POAL</name>
<dbReference type="Gene3D" id="3.30.559.10">
    <property type="entry name" value="Chloramphenicol acetyltransferase-like domain"/>
    <property type="match status" value="1"/>
</dbReference>
<dbReference type="EMBL" id="RWGY01000029">
    <property type="protein sequence ID" value="TVU19226.1"/>
    <property type="molecule type" value="Genomic_DNA"/>
</dbReference>
<comment type="similarity">
    <text evidence="1">Belongs to the plant acyltransferase family.</text>
</comment>
<dbReference type="Proteomes" id="UP000324897">
    <property type="component" value="Chromosome 7"/>
</dbReference>
<comment type="caution">
    <text evidence="5">The sequence shown here is derived from an EMBL/GenBank/DDBJ whole genome shotgun (WGS) entry which is preliminary data.</text>
</comment>
<dbReference type="AlphaFoldDB" id="A0A5J9U6M7"/>
<dbReference type="PANTHER" id="PTHR31642:SF13">
    <property type="entry name" value="AGMATINE HYDROXYCINNAMOYLTRANSFERASE 1"/>
    <property type="match status" value="1"/>
</dbReference>
<gene>
    <name evidence="5" type="ORF">EJB05_35364</name>
</gene>
<feature type="region of interest" description="Disordered" evidence="4">
    <location>
        <begin position="1"/>
        <end position="22"/>
    </location>
</feature>
<evidence type="ECO:0000256" key="2">
    <source>
        <dbReference type="ARBA" id="ARBA00022679"/>
    </source>
</evidence>
<evidence type="ECO:0000256" key="4">
    <source>
        <dbReference type="SAM" id="MobiDB-lite"/>
    </source>
</evidence>
<dbReference type="GO" id="GO:0016747">
    <property type="term" value="F:acyltransferase activity, transferring groups other than amino-acyl groups"/>
    <property type="evidence" value="ECO:0007669"/>
    <property type="project" value="TreeGrafter"/>
</dbReference>
<protein>
    <submittedName>
        <fullName evidence="5">Uncharacterized protein</fullName>
    </submittedName>
</protein>
<dbReference type="Gramene" id="TVU19226">
    <property type="protein sequence ID" value="TVU19226"/>
    <property type="gene ID" value="EJB05_35364"/>
</dbReference>
<keyword evidence="3" id="KW-0012">Acyltransferase</keyword>
<feature type="compositionally biased region" description="Polar residues" evidence="4">
    <location>
        <begin position="1"/>
        <end position="10"/>
    </location>
</feature>
<dbReference type="PANTHER" id="PTHR31642">
    <property type="entry name" value="TRICHOTHECENE 3-O-ACETYLTRANSFERASE"/>
    <property type="match status" value="1"/>
</dbReference>
<proteinExistence type="inferred from homology"/>
<reference evidence="5 6" key="1">
    <citation type="journal article" date="2019" name="Sci. Rep.">
        <title>A high-quality genome of Eragrostis curvula grass provides insights into Poaceae evolution and supports new strategies to enhance forage quality.</title>
        <authorList>
            <person name="Carballo J."/>
            <person name="Santos B.A.C.M."/>
            <person name="Zappacosta D."/>
            <person name="Garbus I."/>
            <person name="Selva J.P."/>
            <person name="Gallo C.A."/>
            <person name="Diaz A."/>
            <person name="Albertini E."/>
            <person name="Caccamo M."/>
            <person name="Echenique V."/>
        </authorList>
    </citation>
    <scope>NUCLEOTIDE SEQUENCE [LARGE SCALE GENOMIC DNA]</scope>
    <source>
        <strain evidence="6">cv. Victoria</strain>
        <tissue evidence="5">Leaf</tissue>
    </source>
</reference>
<sequence>MNITVHSSKSVKPASRDRNAQGSFHDGSVIPLSVFDKVTYTEYHAGIYAFHPPAPPNAALEAGLAKVLPEYREFAGRLGTDAGGNISSILLNDAGVRFVEATADAALGSVMPPLEMGPEALGLFPHGGGDEEEAELLLVQLTRFSCGSLVVSCNVCHTVADGPAIGNFMLAWGHATLDPPFPVVARDSASFLFAPHSSKMLIGVSLAVIEKDTTQDCAKLTKKSATKTVNKDSKGRQEFINFASSDAVERERLVPTADSAELALSPDVEVDSLLGMPFYDLDFGSGRPFFVPSFGDALVEGAIYVVPSFVGDGCVDAYVPLFGRHANAFKKCCDAMLSAAATVFG</sequence>
<keyword evidence="6" id="KW-1185">Reference proteome</keyword>
<dbReference type="InterPro" id="IPR023213">
    <property type="entry name" value="CAT-like_dom_sf"/>
</dbReference>
<dbReference type="OrthoDB" id="671439at2759"/>
<evidence type="ECO:0000256" key="1">
    <source>
        <dbReference type="ARBA" id="ARBA00009861"/>
    </source>
</evidence>
<evidence type="ECO:0000313" key="5">
    <source>
        <dbReference type="EMBL" id="TVU19226.1"/>
    </source>
</evidence>
<evidence type="ECO:0000313" key="6">
    <source>
        <dbReference type="Proteomes" id="UP000324897"/>
    </source>
</evidence>
<dbReference type="InterPro" id="IPR050317">
    <property type="entry name" value="Plant_Fungal_Acyltransferase"/>
</dbReference>
<dbReference type="Pfam" id="PF02458">
    <property type="entry name" value="Transferase"/>
    <property type="match status" value="2"/>
</dbReference>
<keyword evidence="2" id="KW-0808">Transferase</keyword>
<accession>A0A5J9U6M7</accession>